<evidence type="ECO:0000313" key="2">
    <source>
        <dbReference type="Proteomes" id="UP000054248"/>
    </source>
</evidence>
<reference evidence="1 2" key="1">
    <citation type="submission" date="2014-04" db="EMBL/GenBank/DDBJ databases">
        <authorList>
            <consortium name="DOE Joint Genome Institute"/>
            <person name="Kuo A."/>
            <person name="Girlanda M."/>
            <person name="Perotto S."/>
            <person name="Kohler A."/>
            <person name="Nagy L.G."/>
            <person name="Floudas D."/>
            <person name="Copeland A."/>
            <person name="Barry K.W."/>
            <person name="Cichocki N."/>
            <person name="Veneault-Fourrey C."/>
            <person name="LaButti K."/>
            <person name="Lindquist E.A."/>
            <person name="Lipzen A."/>
            <person name="Lundell T."/>
            <person name="Morin E."/>
            <person name="Murat C."/>
            <person name="Sun H."/>
            <person name="Tunlid A."/>
            <person name="Henrissat B."/>
            <person name="Grigoriev I.V."/>
            <person name="Hibbett D.S."/>
            <person name="Martin F."/>
            <person name="Nordberg H.P."/>
            <person name="Cantor M.N."/>
            <person name="Hua S.X."/>
        </authorList>
    </citation>
    <scope>NUCLEOTIDE SEQUENCE [LARGE SCALE GENOMIC DNA]</scope>
    <source>
        <strain evidence="1 2">MUT 4182</strain>
    </source>
</reference>
<dbReference type="AlphaFoldDB" id="A0A0C3QAF3"/>
<proteinExistence type="predicted"/>
<sequence length="72" mass="7606">MHTTNFTNFPSSWGRAEGIIIAGLSYFPDPLPSSFQTWAPGTFSSLGERNLPRLDLIAVGAVGGIPALLCLG</sequence>
<dbReference type="Proteomes" id="UP000054248">
    <property type="component" value="Unassembled WGS sequence"/>
</dbReference>
<protein>
    <submittedName>
        <fullName evidence="1">Uncharacterized protein</fullName>
    </submittedName>
</protein>
<keyword evidence="2" id="KW-1185">Reference proteome</keyword>
<reference evidence="2" key="2">
    <citation type="submission" date="2015-01" db="EMBL/GenBank/DDBJ databases">
        <title>Evolutionary Origins and Diversification of the Mycorrhizal Mutualists.</title>
        <authorList>
            <consortium name="DOE Joint Genome Institute"/>
            <consortium name="Mycorrhizal Genomics Consortium"/>
            <person name="Kohler A."/>
            <person name="Kuo A."/>
            <person name="Nagy L.G."/>
            <person name="Floudas D."/>
            <person name="Copeland A."/>
            <person name="Barry K.W."/>
            <person name="Cichocki N."/>
            <person name="Veneault-Fourrey C."/>
            <person name="LaButti K."/>
            <person name="Lindquist E.A."/>
            <person name="Lipzen A."/>
            <person name="Lundell T."/>
            <person name="Morin E."/>
            <person name="Murat C."/>
            <person name="Riley R."/>
            <person name="Ohm R."/>
            <person name="Sun H."/>
            <person name="Tunlid A."/>
            <person name="Henrissat B."/>
            <person name="Grigoriev I.V."/>
            <person name="Hibbett D.S."/>
            <person name="Martin F."/>
        </authorList>
    </citation>
    <scope>NUCLEOTIDE SEQUENCE [LARGE SCALE GENOMIC DNA]</scope>
    <source>
        <strain evidence="2">MUT 4182</strain>
    </source>
</reference>
<gene>
    <name evidence="1" type="ORF">M407DRAFT_193447</name>
</gene>
<accession>A0A0C3QAF3</accession>
<organism evidence="1 2">
    <name type="scientific">Tulasnella calospora MUT 4182</name>
    <dbReference type="NCBI Taxonomy" id="1051891"/>
    <lineage>
        <taxon>Eukaryota</taxon>
        <taxon>Fungi</taxon>
        <taxon>Dikarya</taxon>
        <taxon>Basidiomycota</taxon>
        <taxon>Agaricomycotina</taxon>
        <taxon>Agaricomycetes</taxon>
        <taxon>Cantharellales</taxon>
        <taxon>Tulasnellaceae</taxon>
        <taxon>Tulasnella</taxon>
    </lineage>
</organism>
<dbReference type="EMBL" id="KN823012">
    <property type="protein sequence ID" value="KIO27230.1"/>
    <property type="molecule type" value="Genomic_DNA"/>
</dbReference>
<evidence type="ECO:0000313" key="1">
    <source>
        <dbReference type="EMBL" id="KIO27230.1"/>
    </source>
</evidence>
<dbReference type="HOGENOM" id="CLU_2724092_0_0_1"/>
<name>A0A0C3QAF3_9AGAM</name>